<evidence type="ECO:0000313" key="2">
    <source>
        <dbReference type="Proteomes" id="UP001246858"/>
    </source>
</evidence>
<name>A0ACC6KRS8_9SPHI</name>
<gene>
    <name evidence="1" type="ORF">J2X78_000453</name>
</gene>
<comment type="caution">
    <text evidence="1">The sequence shown here is derived from an EMBL/GenBank/DDBJ whole genome shotgun (WGS) entry which is preliminary data.</text>
</comment>
<organism evidence="1 2">
    <name type="scientific">Pedobacter africanus</name>
    <dbReference type="NCBI Taxonomy" id="151894"/>
    <lineage>
        <taxon>Bacteria</taxon>
        <taxon>Pseudomonadati</taxon>
        <taxon>Bacteroidota</taxon>
        <taxon>Sphingobacteriia</taxon>
        <taxon>Sphingobacteriales</taxon>
        <taxon>Sphingobacteriaceae</taxon>
        <taxon>Pedobacter</taxon>
    </lineage>
</organism>
<proteinExistence type="predicted"/>
<reference evidence="1" key="1">
    <citation type="submission" date="2023-07" db="EMBL/GenBank/DDBJ databases">
        <title>Sorghum-associated microbial communities from plants grown in Nebraska, USA.</title>
        <authorList>
            <person name="Schachtman D."/>
        </authorList>
    </citation>
    <scope>NUCLEOTIDE SEQUENCE</scope>
    <source>
        <strain evidence="1">2697</strain>
    </source>
</reference>
<sequence length="250" mass="28678">MSDEITSGGSQIHRYEDHIPKGFEPAIGDGDNIEAISNHIEKYIGPIESVFHEVVSDKVHIDVHWVKPSAERPYHVLVTSGMSDKPMNVPEGAEDLAFAELFVLLPASWNINGESYELMEKVFSDQNTYWPVRWLKHIARFPHEYDSWIGPRHTFPNGEGAEPFAENTKLGCMFIFPSICLPSEFAQLKIDDSKVINFYSLYPIYKEEMDYKLRKGSDALLDKFEQFRVSNIIDVNRANTCVRKKFLGLF</sequence>
<dbReference type="EMBL" id="JAVDTF010000001">
    <property type="protein sequence ID" value="MDR6781901.1"/>
    <property type="molecule type" value="Genomic_DNA"/>
</dbReference>
<protein>
    <submittedName>
        <fullName evidence="1">Uncharacterized protein</fullName>
    </submittedName>
</protein>
<keyword evidence="2" id="KW-1185">Reference proteome</keyword>
<accession>A0ACC6KRS8</accession>
<dbReference type="Proteomes" id="UP001246858">
    <property type="component" value="Unassembled WGS sequence"/>
</dbReference>
<evidence type="ECO:0000313" key="1">
    <source>
        <dbReference type="EMBL" id="MDR6781901.1"/>
    </source>
</evidence>